<dbReference type="PANTHER" id="PTHR36008:SF1">
    <property type="entry name" value="OS09G0478400 PROTEIN"/>
    <property type="match status" value="1"/>
</dbReference>
<evidence type="ECO:0000313" key="4">
    <source>
        <dbReference type="Proteomes" id="UP000325081"/>
    </source>
</evidence>
<keyword evidence="1" id="KW-0812">Transmembrane</keyword>
<reference evidence="4" key="1">
    <citation type="journal article" date="2019" name="Curr. Biol.">
        <title>Genome Sequence of Striga asiatica Provides Insight into the Evolution of Plant Parasitism.</title>
        <authorList>
            <person name="Yoshida S."/>
            <person name="Kim S."/>
            <person name="Wafula E.K."/>
            <person name="Tanskanen J."/>
            <person name="Kim Y.M."/>
            <person name="Honaas L."/>
            <person name="Yang Z."/>
            <person name="Spallek T."/>
            <person name="Conn C.E."/>
            <person name="Ichihashi Y."/>
            <person name="Cheong K."/>
            <person name="Cui S."/>
            <person name="Der J.P."/>
            <person name="Gundlach H."/>
            <person name="Jiao Y."/>
            <person name="Hori C."/>
            <person name="Ishida J.K."/>
            <person name="Kasahara H."/>
            <person name="Kiba T."/>
            <person name="Kim M.S."/>
            <person name="Koo N."/>
            <person name="Laohavisit A."/>
            <person name="Lee Y.H."/>
            <person name="Lumba S."/>
            <person name="McCourt P."/>
            <person name="Mortimer J.C."/>
            <person name="Mutuku J.M."/>
            <person name="Nomura T."/>
            <person name="Sasaki-Sekimoto Y."/>
            <person name="Seto Y."/>
            <person name="Wang Y."/>
            <person name="Wakatake T."/>
            <person name="Sakakibara H."/>
            <person name="Demura T."/>
            <person name="Yamaguchi S."/>
            <person name="Yoneyama K."/>
            <person name="Manabe R.I."/>
            <person name="Nelson D.C."/>
            <person name="Schulman A.H."/>
            <person name="Timko M.P."/>
            <person name="dePamphilis C.W."/>
            <person name="Choi D."/>
            <person name="Shirasu K."/>
        </authorList>
    </citation>
    <scope>NUCLEOTIDE SEQUENCE [LARGE SCALE GENOMIC DNA]</scope>
    <source>
        <strain evidence="4">cv. UVA1</strain>
    </source>
</reference>
<dbReference type="Proteomes" id="UP000325081">
    <property type="component" value="Unassembled WGS sequence"/>
</dbReference>
<evidence type="ECO:0000313" key="3">
    <source>
        <dbReference type="EMBL" id="GER34784.1"/>
    </source>
</evidence>
<gene>
    <name evidence="3" type="ORF">STAS_11037</name>
</gene>
<feature type="non-terminal residue" evidence="3">
    <location>
        <position position="184"/>
    </location>
</feature>
<protein>
    <submittedName>
        <fullName evidence="3">Uncharacterized protein</fullName>
    </submittedName>
</protein>
<dbReference type="EMBL" id="BKCP01004960">
    <property type="protein sequence ID" value="GER34784.1"/>
    <property type="molecule type" value="Genomic_DNA"/>
</dbReference>
<comment type="caution">
    <text evidence="3">The sequence shown here is derived from an EMBL/GenBank/DDBJ whole genome shotgun (WGS) entry which is preliminary data.</text>
</comment>
<organism evidence="3 4">
    <name type="scientific">Striga asiatica</name>
    <name type="common">Asiatic witchweed</name>
    <name type="synonym">Buchnera asiatica</name>
    <dbReference type="NCBI Taxonomy" id="4170"/>
    <lineage>
        <taxon>Eukaryota</taxon>
        <taxon>Viridiplantae</taxon>
        <taxon>Streptophyta</taxon>
        <taxon>Embryophyta</taxon>
        <taxon>Tracheophyta</taxon>
        <taxon>Spermatophyta</taxon>
        <taxon>Magnoliopsida</taxon>
        <taxon>eudicotyledons</taxon>
        <taxon>Gunneridae</taxon>
        <taxon>Pentapetalae</taxon>
        <taxon>asterids</taxon>
        <taxon>lamiids</taxon>
        <taxon>Lamiales</taxon>
        <taxon>Orobanchaceae</taxon>
        <taxon>Buchnereae</taxon>
        <taxon>Striga</taxon>
    </lineage>
</organism>
<keyword evidence="2" id="KW-0732">Signal</keyword>
<keyword evidence="1" id="KW-0472">Membrane</keyword>
<feature type="signal peptide" evidence="2">
    <location>
        <begin position="1"/>
        <end position="19"/>
    </location>
</feature>
<name>A0A5A7PPU3_STRAF</name>
<evidence type="ECO:0000256" key="1">
    <source>
        <dbReference type="SAM" id="Phobius"/>
    </source>
</evidence>
<dbReference type="PANTHER" id="PTHR36008">
    <property type="entry name" value="OS09G0478400 PROTEIN"/>
    <property type="match status" value="1"/>
</dbReference>
<keyword evidence="1" id="KW-1133">Transmembrane helix</keyword>
<keyword evidence="4" id="KW-1185">Reference proteome</keyword>
<evidence type="ECO:0000256" key="2">
    <source>
        <dbReference type="SAM" id="SignalP"/>
    </source>
</evidence>
<dbReference type="OrthoDB" id="2018517at2759"/>
<feature type="transmembrane region" description="Helical" evidence="1">
    <location>
        <begin position="102"/>
        <end position="125"/>
    </location>
</feature>
<proteinExistence type="predicted"/>
<sequence>MPFAPSFIVLLPTIPLLLHLQFLQRLRSLTATGHRILPSSTRRLSTCQAATTRPLPSEFRYKIRRKIAELEKKRKTRNPRKNKLLVDVPESKNFLYTATMPMILIVVGTALFAKLLMMLCQIYFLPYDGTTKHERIERKIKETPGLGSVRMLTHAIQEVRPRTPFESKIARPNAKIRTGEPLHR</sequence>
<accession>A0A5A7PPU3</accession>
<feature type="chain" id="PRO_5022796879" evidence="2">
    <location>
        <begin position="20"/>
        <end position="184"/>
    </location>
</feature>
<dbReference type="AlphaFoldDB" id="A0A5A7PPU3"/>